<feature type="compositionally biased region" description="Low complexity" evidence="1">
    <location>
        <begin position="48"/>
        <end position="63"/>
    </location>
</feature>
<dbReference type="Proteomes" id="UP001058974">
    <property type="component" value="Chromosome 7"/>
</dbReference>
<feature type="compositionally biased region" description="Basic and acidic residues" evidence="1">
    <location>
        <begin position="125"/>
        <end position="135"/>
    </location>
</feature>
<accession>A0A9D4ZSN0</accession>
<gene>
    <name evidence="2" type="ORF">KIW84_070740</name>
</gene>
<dbReference type="AlphaFoldDB" id="A0A9D4ZSN0"/>
<reference evidence="2 3" key="1">
    <citation type="journal article" date="2022" name="Nat. Genet.">
        <title>Improved pea reference genome and pan-genome highlight genomic features and evolutionary characteristics.</title>
        <authorList>
            <person name="Yang T."/>
            <person name="Liu R."/>
            <person name="Luo Y."/>
            <person name="Hu S."/>
            <person name="Wang D."/>
            <person name="Wang C."/>
            <person name="Pandey M.K."/>
            <person name="Ge S."/>
            <person name="Xu Q."/>
            <person name="Li N."/>
            <person name="Li G."/>
            <person name="Huang Y."/>
            <person name="Saxena R.K."/>
            <person name="Ji Y."/>
            <person name="Li M."/>
            <person name="Yan X."/>
            <person name="He Y."/>
            <person name="Liu Y."/>
            <person name="Wang X."/>
            <person name="Xiang C."/>
            <person name="Varshney R.K."/>
            <person name="Ding H."/>
            <person name="Gao S."/>
            <person name="Zong X."/>
        </authorList>
    </citation>
    <scope>NUCLEOTIDE SEQUENCE [LARGE SCALE GENOMIC DNA]</scope>
    <source>
        <strain evidence="2 3">cv. Zhongwan 6</strain>
    </source>
</reference>
<evidence type="ECO:0000313" key="2">
    <source>
        <dbReference type="EMBL" id="KAI5383466.1"/>
    </source>
</evidence>
<feature type="compositionally biased region" description="Polar residues" evidence="1">
    <location>
        <begin position="113"/>
        <end position="123"/>
    </location>
</feature>
<feature type="compositionally biased region" description="Polar residues" evidence="1">
    <location>
        <begin position="18"/>
        <end position="33"/>
    </location>
</feature>
<feature type="region of interest" description="Disordered" evidence="1">
    <location>
        <begin position="1"/>
        <end position="88"/>
    </location>
</feature>
<dbReference type="EMBL" id="JAMSHJ010000007">
    <property type="protein sequence ID" value="KAI5383466.1"/>
    <property type="molecule type" value="Genomic_DNA"/>
</dbReference>
<protein>
    <submittedName>
        <fullName evidence="2">Uncharacterized protein</fullName>
    </submittedName>
</protein>
<evidence type="ECO:0000256" key="1">
    <source>
        <dbReference type="SAM" id="MobiDB-lite"/>
    </source>
</evidence>
<proteinExistence type="predicted"/>
<name>A0A9D4ZSN0_PEA</name>
<sequence>MASAQSVKPSTAVEACQPKTQHSSIGQKISDITNKAFKGHHARHGSTQNQVQSYSSQSQVESNGHNGTKTETHHYGQSQTHHDKKHGVTKTHITVCVVQAEITETKEGPSPYGETTTCFGTSTKKNRELNNKRDINLFQRIKNGMSRHNSEGNSSSSDSESDNEKKCSKTKPKVGAIDDEKKCPTTKPKVGALDNEKKCPKTMPKI</sequence>
<feature type="region of interest" description="Disordered" evidence="1">
    <location>
        <begin position="106"/>
        <end position="206"/>
    </location>
</feature>
<dbReference type="Gramene" id="Psat07G0074000-T2">
    <property type="protein sequence ID" value="KAI5383466.1"/>
    <property type="gene ID" value="KIW84_070740"/>
</dbReference>
<keyword evidence="3" id="KW-1185">Reference proteome</keyword>
<evidence type="ECO:0000313" key="3">
    <source>
        <dbReference type="Proteomes" id="UP001058974"/>
    </source>
</evidence>
<comment type="caution">
    <text evidence="2">The sequence shown here is derived from an EMBL/GenBank/DDBJ whole genome shotgun (WGS) entry which is preliminary data.</text>
</comment>
<organism evidence="2 3">
    <name type="scientific">Pisum sativum</name>
    <name type="common">Garden pea</name>
    <name type="synonym">Lathyrus oleraceus</name>
    <dbReference type="NCBI Taxonomy" id="3888"/>
    <lineage>
        <taxon>Eukaryota</taxon>
        <taxon>Viridiplantae</taxon>
        <taxon>Streptophyta</taxon>
        <taxon>Embryophyta</taxon>
        <taxon>Tracheophyta</taxon>
        <taxon>Spermatophyta</taxon>
        <taxon>Magnoliopsida</taxon>
        <taxon>eudicotyledons</taxon>
        <taxon>Gunneridae</taxon>
        <taxon>Pentapetalae</taxon>
        <taxon>rosids</taxon>
        <taxon>fabids</taxon>
        <taxon>Fabales</taxon>
        <taxon>Fabaceae</taxon>
        <taxon>Papilionoideae</taxon>
        <taxon>50 kb inversion clade</taxon>
        <taxon>NPAAA clade</taxon>
        <taxon>Hologalegina</taxon>
        <taxon>IRL clade</taxon>
        <taxon>Fabeae</taxon>
        <taxon>Lathyrus</taxon>
    </lineage>
</organism>